<dbReference type="InterPro" id="IPR036976">
    <property type="entry name" value="RimM_N_sf"/>
</dbReference>
<gene>
    <name evidence="5 8" type="primary">rimM</name>
    <name evidence="8" type="ORF">ACFOGI_08570</name>
</gene>
<dbReference type="SUPFAM" id="SSF50346">
    <property type="entry name" value="PRC-barrel domain"/>
    <property type="match status" value="1"/>
</dbReference>
<dbReference type="Gene3D" id="2.40.30.60">
    <property type="entry name" value="RimM"/>
    <property type="match status" value="1"/>
</dbReference>
<reference evidence="9" key="1">
    <citation type="journal article" date="2019" name="Int. J. Syst. Evol. Microbiol.">
        <title>The Global Catalogue of Microorganisms (GCM) 10K type strain sequencing project: providing services to taxonomists for standard genome sequencing and annotation.</title>
        <authorList>
            <consortium name="The Broad Institute Genomics Platform"/>
            <consortium name="The Broad Institute Genome Sequencing Center for Infectious Disease"/>
            <person name="Wu L."/>
            <person name="Ma J."/>
        </authorList>
    </citation>
    <scope>NUCLEOTIDE SEQUENCE [LARGE SCALE GENOMIC DNA]</scope>
    <source>
        <strain evidence="9">KCTC 13128</strain>
    </source>
</reference>
<comment type="subcellular location">
    <subcellularLocation>
        <location evidence="5">Cytoplasm</location>
    </subcellularLocation>
</comment>
<protein>
    <recommendedName>
        <fullName evidence="5">Ribosome maturation factor RimM</fullName>
    </recommendedName>
</protein>
<keyword evidence="2 5" id="KW-0690">Ribosome biogenesis</keyword>
<evidence type="ECO:0000313" key="8">
    <source>
        <dbReference type="EMBL" id="MFC3040308.1"/>
    </source>
</evidence>
<dbReference type="InterPro" id="IPR027275">
    <property type="entry name" value="PRC-brl_dom"/>
</dbReference>
<evidence type="ECO:0000256" key="2">
    <source>
        <dbReference type="ARBA" id="ARBA00022517"/>
    </source>
</evidence>
<dbReference type="PANTHER" id="PTHR33692">
    <property type="entry name" value="RIBOSOME MATURATION FACTOR RIMM"/>
    <property type="match status" value="1"/>
</dbReference>
<dbReference type="InterPro" id="IPR011961">
    <property type="entry name" value="RimM"/>
</dbReference>
<dbReference type="Proteomes" id="UP001595279">
    <property type="component" value="Unassembled WGS sequence"/>
</dbReference>
<dbReference type="Gene3D" id="2.30.30.240">
    <property type="entry name" value="PRC-barrel domain"/>
    <property type="match status" value="1"/>
</dbReference>
<dbReference type="RefSeq" id="WP_390271412.1">
    <property type="nucleotide sequence ID" value="NZ_JBHRSA010000034.1"/>
</dbReference>
<dbReference type="Pfam" id="PF01782">
    <property type="entry name" value="RimM"/>
    <property type="match status" value="1"/>
</dbReference>
<comment type="domain">
    <text evidence="5">The PRC barrel domain binds ribosomal protein uS19.</text>
</comment>
<dbReference type="PANTHER" id="PTHR33692:SF1">
    <property type="entry name" value="RIBOSOME MATURATION FACTOR RIMM"/>
    <property type="match status" value="1"/>
</dbReference>
<evidence type="ECO:0000256" key="5">
    <source>
        <dbReference type="HAMAP-Rule" id="MF_00014"/>
    </source>
</evidence>
<feature type="domain" description="PRC-barrel" evidence="7">
    <location>
        <begin position="98"/>
        <end position="173"/>
    </location>
</feature>
<dbReference type="SUPFAM" id="SSF50447">
    <property type="entry name" value="Translation proteins"/>
    <property type="match status" value="1"/>
</dbReference>
<keyword evidence="4 5" id="KW-0143">Chaperone</keyword>
<dbReference type="NCBIfam" id="TIGR02273">
    <property type="entry name" value="16S_RimM"/>
    <property type="match status" value="1"/>
</dbReference>
<dbReference type="HAMAP" id="MF_00014">
    <property type="entry name" value="Ribosome_mat_RimM"/>
    <property type="match status" value="1"/>
</dbReference>
<keyword evidence="9" id="KW-1185">Reference proteome</keyword>
<comment type="caution">
    <text evidence="8">The sequence shown here is derived from an EMBL/GenBank/DDBJ whole genome shotgun (WGS) entry which is preliminary data.</text>
</comment>
<organism evidence="8 9">
    <name type="scientific">Virgibacillus xinjiangensis</name>
    <dbReference type="NCBI Taxonomy" id="393090"/>
    <lineage>
        <taxon>Bacteria</taxon>
        <taxon>Bacillati</taxon>
        <taxon>Bacillota</taxon>
        <taxon>Bacilli</taxon>
        <taxon>Bacillales</taxon>
        <taxon>Bacillaceae</taxon>
        <taxon>Virgibacillus</taxon>
    </lineage>
</organism>
<evidence type="ECO:0000256" key="4">
    <source>
        <dbReference type="ARBA" id="ARBA00023186"/>
    </source>
</evidence>
<dbReference type="Pfam" id="PF05239">
    <property type="entry name" value="PRC"/>
    <property type="match status" value="1"/>
</dbReference>
<evidence type="ECO:0000256" key="1">
    <source>
        <dbReference type="ARBA" id="ARBA00022490"/>
    </source>
</evidence>
<comment type="similarity">
    <text evidence="5">Belongs to the RimM family.</text>
</comment>
<name>A0ABV7CW40_9BACI</name>
<evidence type="ECO:0000313" key="9">
    <source>
        <dbReference type="Proteomes" id="UP001595279"/>
    </source>
</evidence>
<dbReference type="InterPro" id="IPR002676">
    <property type="entry name" value="RimM_N"/>
</dbReference>
<evidence type="ECO:0000259" key="6">
    <source>
        <dbReference type="Pfam" id="PF01782"/>
    </source>
</evidence>
<proteinExistence type="inferred from homology"/>
<comment type="subunit">
    <text evidence="5">Binds ribosomal protein uS19.</text>
</comment>
<dbReference type="InterPro" id="IPR011033">
    <property type="entry name" value="PRC_barrel-like_sf"/>
</dbReference>
<evidence type="ECO:0000256" key="3">
    <source>
        <dbReference type="ARBA" id="ARBA00022552"/>
    </source>
</evidence>
<evidence type="ECO:0000259" key="7">
    <source>
        <dbReference type="Pfam" id="PF05239"/>
    </source>
</evidence>
<accession>A0ABV7CW40</accession>
<sequence>MTNMYNIGKIVNTHGIRGDLKVLRISDFEERFMKGQTVYMEGESASDGMPESFTISSHKQHKGFDLVRLEGYENINDVEQFKGKFLKISEEQLTDLAENEFYYHEIIGCEVFTDNTGDKLGVVKEILSPGANDVWVVKQKKGKDILIPYIEDVVKDVDVEAKKVVIEPMEGLLD</sequence>
<dbReference type="InterPro" id="IPR009000">
    <property type="entry name" value="Transl_B-barrel_sf"/>
</dbReference>
<comment type="function">
    <text evidence="5">An accessory protein needed during the final step in the assembly of 30S ribosomal subunit, possibly for assembly of the head region. Essential for efficient processing of 16S rRNA. May be needed both before and after RbfA during the maturation of 16S rRNA. It has affinity for free ribosomal 30S subunits but not for 70S ribosomes.</text>
</comment>
<feature type="domain" description="RimM N-terminal" evidence="6">
    <location>
        <begin position="7"/>
        <end position="92"/>
    </location>
</feature>
<keyword evidence="1 5" id="KW-0963">Cytoplasm</keyword>
<keyword evidence="3 5" id="KW-0698">rRNA processing</keyword>
<dbReference type="EMBL" id="JBHRSA010000034">
    <property type="protein sequence ID" value="MFC3040308.1"/>
    <property type="molecule type" value="Genomic_DNA"/>
</dbReference>